<dbReference type="PROSITE" id="PS50949">
    <property type="entry name" value="HTH_GNTR"/>
    <property type="match status" value="1"/>
</dbReference>
<dbReference type="AlphaFoldDB" id="A0A9W5Y1F9"/>
<dbReference type="PANTHER" id="PTHR30146">
    <property type="entry name" value="LACI-RELATED TRANSCRIPTIONAL REPRESSOR"/>
    <property type="match status" value="1"/>
</dbReference>
<dbReference type="RefSeq" id="WP_280923794.1">
    <property type="nucleotide sequence ID" value="NZ_BQXY01000002.1"/>
</dbReference>
<keyword evidence="2" id="KW-0238">DNA-binding</keyword>
<dbReference type="InterPro" id="IPR046335">
    <property type="entry name" value="LacI/GalR-like_sensor"/>
</dbReference>
<name>A0A9W5Y1F9_9CLOT</name>
<dbReference type="SUPFAM" id="SSF46785">
    <property type="entry name" value="Winged helix' DNA-binding domain"/>
    <property type="match status" value="1"/>
</dbReference>
<dbReference type="EMBL" id="BQXY01000002">
    <property type="protein sequence ID" value="GKU24865.1"/>
    <property type="molecule type" value="Genomic_DNA"/>
</dbReference>
<dbReference type="Pfam" id="PF00392">
    <property type="entry name" value="GntR"/>
    <property type="match status" value="1"/>
</dbReference>
<proteinExistence type="predicted"/>
<evidence type="ECO:0000313" key="5">
    <source>
        <dbReference type="EMBL" id="GKU24865.1"/>
    </source>
</evidence>
<dbReference type="GO" id="GO:0000976">
    <property type="term" value="F:transcription cis-regulatory region binding"/>
    <property type="evidence" value="ECO:0007669"/>
    <property type="project" value="TreeGrafter"/>
</dbReference>
<dbReference type="Gene3D" id="1.10.10.10">
    <property type="entry name" value="Winged helix-like DNA-binding domain superfamily/Winged helix DNA-binding domain"/>
    <property type="match status" value="1"/>
</dbReference>
<dbReference type="InterPro" id="IPR033532">
    <property type="entry name" value="AraR_ligand_bind_dom"/>
</dbReference>
<dbReference type="InterPro" id="IPR036388">
    <property type="entry name" value="WH-like_DNA-bd_sf"/>
</dbReference>
<dbReference type="InterPro" id="IPR036390">
    <property type="entry name" value="WH_DNA-bd_sf"/>
</dbReference>
<accession>A0A9W5Y1F9</accession>
<dbReference type="Pfam" id="PF13377">
    <property type="entry name" value="Peripla_BP_3"/>
    <property type="match status" value="1"/>
</dbReference>
<evidence type="ECO:0000256" key="2">
    <source>
        <dbReference type="ARBA" id="ARBA00023125"/>
    </source>
</evidence>
<keyword evidence="1" id="KW-0805">Transcription regulation</keyword>
<dbReference type="Gene3D" id="3.40.50.2300">
    <property type="match status" value="2"/>
</dbReference>
<feature type="domain" description="HTH gntR-type" evidence="4">
    <location>
        <begin position="7"/>
        <end position="75"/>
    </location>
</feature>
<keyword evidence="3" id="KW-0804">Transcription</keyword>
<dbReference type="InterPro" id="IPR000524">
    <property type="entry name" value="Tscrpt_reg_HTH_GntR"/>
</dbReference>
<organism evidence="5 6">
    <name type="scientific">Clostridium folliculivorans</name>
    <dbReference type="NCBI Taxonomy" id="2886038"/>
    <lineage>
        <taxon>Bacteria</taxon>
        <taxon>Bacillati</taxon>
        <taxon>Bacillota</taxon>
        <taxon>Clostridia</taxon>
        <taxon>Eubacteriales</taxon>
        <taxon>Clostridiaceae</taxon>
        <taxon>Clostridium</taxon>
    </lineage>
</organism>
<keyword evidence="6" id="KW-1185">Reference proteome</keyword>
<dbReference type="CDD" id="cd01541">
    <property type="entry name" value="PBP1_AraR"/>
    <property type="match status" value="1"/>
</dbReference>
<dbReference type="CDD" id="cd07377">
    <property type="entry name" value="WHTH_GntR"/>
    <property type="match status" value="1"/>
</dbReference>
<dbReference type="InterPro" id="IPR028082">
    <property type="entry name" value="Peripla_BP_I"/>
</dbReference>
<dbReference type="GO" id="GO:0003700">
    <property type="term" value="F:DNA-binding transcription factor activity"/>
    <property type="evidence" value="ECO:0007669"/>
    <property type="project" value="InterPro"/>
</dbReference>
<evidence type="ECO:0000256" key="3">
    <source>
        <dbReference type="ARBA" id="ARBA00023163"/>
    </source>
</evidence>
<evidence type="ECO:0000313" key="6">
    <source>
        <dbReference type="Proteomes" id="UP001057868"/>
    </source>
</evidence>
<comment type="caution">
    <text evidence="5">The sequence shown here is derived from an EMBL/GenBank/DDBJ whole genome shotgun (WGS) entry which is preliminary data.</text>
</comment>
<dbReference type="SMART" id="SM00345">
    <property type="entry name" value="HTH_GNTR"/>
    <property type="match status" value="1"/>
</dbReference>
<evidence type="ECO:0000256" key="1">
    <source>
        <dbReference type="ARBA" id="ARBA00023015"/>
    </source>
</evidence>
<protein>
    <submittedName>
        <fullName evidence="5">Arabinose metabolism transcriptional repressor</fullName>
    </submittedName>
</protein>
<dbReference type="Proteomes" id="UP001057868">
    <property type="component" value="Unassembled WGS sequence"/>
</dbReference>
<gene>
    <name evidence="5" type="primary">araR</name>
    <name evidence="5" type="ORF">CFOLD11_16910</name>
</gene>
<dbReference type="PRINTS" id="PR00035">
    <property type="entry name" value="HTHGNTR"/>
</dbReference>
<dbReference type="PANTHER" id="PTHR30146:SF150">
    <property type="entry name" value="ARABINOSE METABOLISM TRANSCRIPTIONAL REPRESSOR"/>
    <property type="match status" value="1"/>
</dbReference>
<dbReference type="SUPFAM" id="SSF53822">
    <property type="entry name" value="Periplasmic binding protein-like I"/>
    <property type="match status" value="1"/>
</dbReference>
<evidence type="ECO:0000259" key="4">
    <source>
        <dbReference type="PROSITE" id="PS50949"/>
    </source>
</evidence>
<sequence length="361" mass="41179">MREEAKISKYMQIASFFKKEMEEGRIAYGDQLLTENEIVDKFSVSRHTVRQAFMELENNGYIKREQGKGTFCSYSEKNKSNEQKTIAVLTTYISNYIFPSIISGIEEVLSSAGYNLLLYNTNNEKQKEKECLEKIIENGVAGLIVEPTMSAAENTNLAYYRELEKRNIPYIMINSKYKELSGPFVGMDDVEGAYILTKYLLQIGHKNIAGIFKNDDLQGLNREVGYLKALKEKEITTNDHNIGKYGTKEKEYFPQEFTNGLLRRKDRPTAIVCYNDQIAVQALQAIREEGLRVPEDIALVGYDDSYIATATEVKLTTIRHPKEDLGRKASRMLMDVIEGRVDHSSYVYKPELIVRASTTGL</sequence>
<reference evidence="5" key="1">
    <citation type="journal article" date="2023" name="Int. J. Syst. Evol. Microbiol.">
        <title>&lt;i&gt;Clostridium folliculivorans&lt;/i&gt; sp. nov., isolated from soil samples of an organic paddy in Japan.</title>
        <authorList>
            <person name="Tazawa J."/>
            <person name="Kobayashi H."/>
            <person name="Tanizawa Y."/>
            <person name="Uchino A."/>
            <person name="Tanaka F."/>
            <person name="Urashima Y."/>
            <person name="Miura S."/>
            <person name="Sakamoto M."/>
            <person name="Ohkuma M."/>
            <person name="Tohno M."/>
        </authorList>
    </citation>
    <scope>NUCLEOTIDE SEQUENCE</scope>
    <source>
        <strain evidence="5">D1-1</strain>
    </source>
</reference>